<keyword evidence="2" id="KW-0472">Membrane</keyword>
<feature type="region of interest" description="Disordered" evidence="1">
    <location>
        <begin position="1933"/>
        <end position="1954"/>
    </location>
</feature>
<feature type="transmembrane region" description="Helical" evidence="2">
    <location>
        <begin position="1845"/>
        <end position="1869"/>
    </location>
</feature>
<feature type="signal peptide" evidence="3">
    <location>
        <begin position="1"/>
        <end position="18"/>
    </location>
</feature>
<feature type="compositionally biased region" description="Basic and acidic residues" evidence="1">
    <location>
        <begin position="1942"/>
        <end position="1951"/>
    </location>
</feature>
<keyword evidence="5" id="KW-1185">Reference proteome</keyword>
<name>A0A078B655_STYLE</name>
<feature type="transmembrane region" description="Helical" evidence="2">
    <location>
        <begin position="1758"/>
        <end position="1778"/>
    </location>
</feature>
<evidence type="ECO:0000313" key="5">
    <source>
        <dbReference type="Proteomes" id="UP000039865"/>
    </source>
</evidence>
<feature type="transmembrane region" description="Helical" evidence="2">
    <location>
        <begin position="1814"/>
        <end position="1833"/>
    </location>
</feature>
<feature type="transmembrane region" description="Helical" evidence="2">
    <location>
        <begin position="1564"/>
        <end position="1585"/>
    </location>
</feature>
<feature type="transmembrane region" description="Helical" evidence="2">
    <location>
        <begin position="1666"/>
        <end position="1685"/>
    </location>
</feature>
<keyword evidence="3" id="KW-0732">Signal</keyword>
<keyword evidence="2" id="KW-1133">Transmembrane helix</keyword>
<gene>
    <name evidence="4" type="primary">Contig4507.g4819</name>
    <name evidence="4" type="ORF">STYLEM_17917</name>
</gene>
<evidence type="ECO:0000256" key="3">
    <source>
        <dbReference type="SAM" id="SignalP"/>
    </source>
</evidence>
<dbReference type="InParanoid" id="A0A078B655"/>
<dbReference type="EMBL" id="CCKQ01016904">
    <property type="protein sequence ID" value="CDW88792.1"/>
    <property type="molecule type" value="Genomic_DNA"/>
</dbReference>
<sequence length="2042" mass="231802">MLAFMAIFLLFFIERIFGGLTGHTTIFSLDVEYNLRVAVSGYTTSSDLITAGQGHFIAYLGTNNKFKWGKYIENLDPAASACYVRLSRWLSSSESNSKSGLGVACQINDGILVMFMNLNDGEIQSQYYDQTAGTTNRYGLYFHSTDSLFVVLEYQNNWRLTKYMNSTGISFNLAGNSISQYSKASRIILDYYESNVILIGGLIKYTDDVVYTVVSKIYYNQQSINSIQGVANPNYPSEYYTVSGICASDYFSFAVLTDQNAGQHQFTLWITTGSQAISYSRFKTFQEFEVVGCGFGTVLIQYTLSKLLYYIKVDFTNDGNIAYQSNATYFDNYQQRQIVQGSFPKKNYFFYAGSSQSYKYPIPESTSYANQMGFIMGIGSGIQCSGSQSDVTGLLQNFVMEQFVLPKVTLSNSIIQSLTILDQVVEGTVSVTSIDMNSTVDNTWCPQLRTYQSLIYYTQEYEASYTYLLNEPLKNWTLYHTPRVEYACDDAEQKYYVTSPVTLPTFLTQEEDNKGSFKFFTNDKNDLGQYNLTIRVQYEPTKINKTMKIQLSVRHCEDVKIYKSTQYAYPYTVGDGNRTIQLYQFYLTLNCNVTYTLKYKNGSDFDKSIFYFDTVNFRLYLKADNNSQSGIYQFDLYGFVDTFPQANENSSFSITVNYNCFYAKFNIQPQLDVYYYDVSDGKNETIGIMNWSQDLPDCPGIQYTLVDQDFNAPDPAIFSFINKRFTVMSNDFSLTDNEYTFYLIGNNTKKSQAFAFKVVMINSCQVATITPNKISDQFYTIGAIQKQIAVYGWISSTNICKTFTYEVQCSPACNSFLTFDDVNNVINVQTGNLLLTETYYKVTITGYIDFKFQKNTTFFTIGLLNYCQSAVIQVGKQRDLFYTIGSLEYEVELPPFSSTATVAECGAFKYTITEANFKDISFLTLDGDSNILTIFTENRAFADYNPFSLVVSGVQGLSQNFKNQMIFRLNLIAKCQPTQINGPSPKTLIYYILDDPLEVVPEAFSSDPAGCEFTYICKMQGEDCDTTMIKNFDWQTGSFDVFVSDYKKVGMHEVEILAYTGAVSGSTIITLDLQINCNLSVISPVAISNKTLGYKGPNLRFQFTKFSDSLNCGPKIVYTAKQVGQSSLPQGEVISEILSDYRIIAFQSMNFTEEKIISIELIGTFLENSFLITEKLKSMDVSPFSQKPFCDIPINYISTMANGQPLPSFISINTISLTYTISTTNTSHIGLYEIKLSGTTVRQLQSAEIIFTINIARDQSQMGGLINTGPPYFQKDLELFEMRWNEFKLYSLPSIRDDDDDDDYSCELQSSPSFVKYLNGKIYLSSTKQNIGEHQATILLKDKNMNSQSQTYSLKIQIYDIIANDNGDGVDDLSGEEIIVPIVEDGEPGTYQDDTTDFEKNPEKYITAQIKKVYANGKVLIQFSENIDTPKDFSQFNSKILQVKVSAGPYSKIEELGFTWECTEFGQKTMTLKLTFQNPLRISYQGKDKVNVKFLQGLLFQSSKDKKKHIPGGYLISKDITRQMDNDGFSSFLGGIGDGLQGGANAIVLGNFATNLILSSSLQYLWGMINVLQITVHMPLFNINYPPNAKFISSLLVSVCTFDFIPSEEAIINAFQFEGDEPYDSNFDALDIFQLKINLNFITLTPFHDMAAKQARKAYFYFANKLYYNYFLTFLIEGYISYALISMINIQNLKFDESLQILSSLLALVFFILTVLSPIAIAIFINKSFDYIQAEDDLYEKRYGSLWDTLKRDSRKTLFWNVLFLLKRFAFALTAVFMRESPTAQVQIVVYLNLTTMMYVLYTKPFSNPAINKLEIFNEVCVLLISYLSFLFTDYINNPKTQYKIGLFSLFVSAVMIGVNSSYMTYMMVLELSTSVKRLINKIKGWVAEKRISKYFQVTKTPDHDDDHQRIQDRHSIDFDNSSHIKNQQMFEQTSTSFKPADNVHESREASRQNAAAQRAAYDVSLGRQRKLGVGVKLGKIKEVQKLFKPISGLPVDEDLEQINIPIRKQTSISAQPSNQRQDTIHAVAGEYQYNGIQYGDY</sequence>
<reference evidence="4 5" key="1">
    <citation type="submission" date="2014-06" db="EMBL/GenBank/DDBJ databases">
        <authorList>
            <person name="Swart Estienne"/>
        </authorList>
    </citation>
    <scope>NUCLEOTIDE SEQUENCE [LARGE SCALE GENOMIC DNA]</scope>
    <source>
        <strain evidence="4 5">130c</strain>
    </source>
</reference>
<dbReference type="Proteomes" id="UP000039865">
    <property type="component" value="Unassembled WGS sequence"/>
</dbReference>
<feature type="transmembrane region" description="Helical" evidence="2">
    <location>
        <begin position="1705"/>
        <end position="1725"/>
    </location>
</feature>
<proteinExistence type="predicted"/>
<feature type="transmembrane region" description="Helical" evidence="2">
    <location>
        <begin position="1784"/>
        <end position="1802"/>
    </location>
</feature>
<evidence type="ECO:0000313" key="4">
    <source>
        <dbReference type="EMBL" id="CDW88792.1"/>
    </source>
</evidence>
<organism evidence="4 5">
    <name type="scientific">Stylonychia lemnae</name>
    <name type="common">Ciliate</name>
    <dbReference type="NCBI Taxonomy" id="5949"/>
    <lineage>
        <taxon>Eukaryota</taxon>
        <taxon>Sar</taxon>
        <taxon>Alveolata</taxon>
        <taxon>Ciliophora</taxon>
        <taxon>Intramacronucleata</taxon>
        <taxon>Spirotrichea</taxon>
        <taxon>Stichotrichia</taxon>
        <taxon>Sporadotrichida</taxon>
        <taxon>Oxytrichidae</taxon>
        <taxon>Stylonychinae</taxon>
        <taxon>Stylonychia</taxon>
    </lineage>
</organism>
<keyword evidence="2" id="KW-0812">Transmembrane</keyword>
<evidence type="ECO:0000256" key="2">
    <source>
        <dbReference type="SAM" id="Phobius"/>
    </source>
</evidence>
<feature type="chain" id="PRO_5001729833" evidence="3">
    <location>
        <begin position="19"/>
        <end position="2042"/>
    </location>
</feature>
<accession>A0A078B655</accession>
<protein>
    <submittedName>
        <fullName evidence="4">Cadg domain containing protein</fullName>
    </submittedName>
</protein>
<evidence type="ECO:0000256" key="1">
    <source>
        <dbReference type="SAM" id="MobiDB-lite"/>
    </source>
</evidence>